<dbReference type="AlphaFoldDB" id="A0A8J3GE95"/>
<sequence length="295" mass="33101">MRRKVNLPLVEVLVVSLIAHFVALFALGGFTIFQSLRATEPELVAPDIPSAIPPPPPEIKVQLSSTASAPVMTRSVVSMAEIMPLDMEVPVIQSSDSIGIGKISGAGGIGQLQGMLKKQSLNIDSFGTVKQLDHSWVGTIYTFDHISRLRSDNEWFKDVKKKRRQTQKIYSYAFNLTVRDFTDGFPGVTDQFEWFAIDFKAVLEWPQELAGEYEFRLSSDDGSILEINGKEIIDNDGNHGMQAKTGKAVLKAGKQRFHLAYYQGPAKSIGLVLEYRRTDEKSWKIFDLQDFHKYQ</sequence>
<feature type="domain" description="PA14" evidence="2">
    <location>
        <begin position="146"/>
        <end position="291"/>
    </location>
</feature>
<evidence type="ECO:0000313" key="4">
    <source>
        <dbReference type="Proteomes" id="UP000642829"/>
    </source>
</evidence>
<comment type="caution">
    <text evidence="3">The sequence shown here is derived from an EMBL/GenBank/DDBJ whole genome shotgun (WGS) entry which is preliminary data.</text>
</comment>
<keyword evidence="1" id="KW-1133">Transmembrane helix</keyword>
<dbReference type="InterPro" id="IPR037524">
    <property type="entry name" value="PA14/GLEYA"/>
</dbReference>
<evidence type="ECO:0000259" key="2">
    <source>
        <dbReference type="PROSITE" id="PS51820"/>
    </source>
</evidence>
<accession>A0A8J3GE95</accession>
<gene>
    <name evidence="3" type="ORF">GCM10007047_17530</name>
</gene>
<organism evidence="3 4">
    <name type="scientific">Cerasicoccus arenae</name>
    <dbReference type="NCBI Taxonomy" id="424488"/>
    <lineage>
        <taxon>Bacteria</taxon>
        <taxon>Pseudomonadati</taxon>
        <taxon>Verrucomicrobiota</taxon>
        <taxon>Opitutia</taxon>
        <taxon>Puniceicoccales</taxon>
        <taxon>Cerasicoccaceae</taxon>
        <taxon>Cerasicoccus</taxon>
    </lineage>
</organism>
<dbReference type="InterPro" id="IPR011658">
    <property type="entry name" value="PA14_dom"/>
</dbReference>
<evidence type="ECO:0000256" key="1">
    <source>
        <dbReference type="SAM" id="Phobius"/>
    </source>
</evidence>
<dbReference type="PROSITE" id="PS51820">
    <property type="entry name" value="PA14"/>
    <property type="match status" value="1"/>
</dbReference>
<keyword evidence="1" id="KW-0812">Transmembrane</keyword>
<proteinExistence type="predicted"/>
<dbReference type="RefSeq" id="WP_189514172.1">
    <property type="nucleotide sequence ID" value="NZ_BMXG01000009.1"/>
</dbReference>
<name>A0A8J3GE95_9BACT</name>
<dbReference type="Proteomes" id="UP000642829">
    <property type="component" value="Unassembled WGS sequence"/>
</dbReference>
<keyword evidence="4" id="KW-1185">Reference proteome</keyword>
<keyword evidence="1" id="KW-0472">Membrane</keyword>
<protein>
    <recommendedName>
        <fullName evidence="2">PA14 domain-containing protein</fullName>
    </recommendedName>
</protein>
<reference evidence="3" key="1">
    <citation type="journal article" date="2014" name="Int. J. Syst. Evol. Microbiol.">
        <title>Complete genome sequence of Corynebacterium casei LMG S-19264T (=DSM 44701T), isolated from a smear-ripened cheese.</title>
        <authorList>
            <consortium name="US DOE Joint Genome Institute (JGI-PGF)"/>
            <person name="Walter F."/>
            <person name="Albersmeier A."/>
            <person name="Kalinowski J."/>
            <person name="Ruckert C."/>
        </authorList>
    </citation>
    <scope>NUCLEOTIDE SEQUENCE</scope>
    <source>
        <strain evidence="3">KCTC 12870</strain>
    </source>
</reference>
<dbReference type="Pfam" id="PF07691">
    <property type="entry name" value="PA14"/>
    <property type="match status" value="1"/>
</dbReference>
<dbReference type="SUPFAM" id="SSF56988">
    <property type="entry name" value="Anthrax protective antigen"/>
    <property type="match status" value="1"/>
</dbReference>
<evidence type="ECO:0000313" key="3">
    <source>
        <dbReference type="EMBL" id="GHC01520.1"/>
    </source>
</evidence>
<dbReference type="EMBL" id="BMXG01000009">
    <property type="protein sequence ID" value="GHC01520.1"/>
    <property type="molecule type" value="Genomic_DNA"/>
</dbReference>
<dbReference type="Gene3D" id="3.90.182.10">
    <property type="entry name" value="Toxin - Anthrax Protective Antigen,domain 1"/>
    <property type="match status" value="1"/>
</dbReference>
<reference evidence="3" key="2">
    <citation type="submission" date="2020-09" db="EMBL/GenBank/DDBJ databases">
        <authorList>
            <person name="Sun Q."/>
            <person name="Kim S."/>
        </authorList>
    </citation>
    <scope>NUCLEOTIDE SEQUENCE</scope>
    <source>
        <strain evidence="3">KCTC 12870</strain>
    </source>
</reference>
<feature type="transmembrane region" description="Helical" evidence="1">
    <location>
        <begin position="12"/>
        <end position="33"/>
    </location>
</feature>